<feature type="DNA-binding region" description="H-T-H motif" evidence="2">
    <location>
        <begin position="46"/>
        <end position="65"/>
    </location>
</feature>
<protein>
    <submittedName>
        <fullName evidence="4">Transcriptional regulator, TetR family</fullName>
    </submittedName>
</protein>
<organism evidence="4 5">
    <name type="scientific">Streptococcus gallolyticus</name>
    <dbReference type="NCBI Taxonomy" id="315405"/>
    <lineage>
        <taxon>Bacteria</taxon>
        <taxon>Bacillati</taxon>
        <taxon>Bacillota</taxon>
        <taxon>Bacilli</taxon>
        <taxon>Lactobacillales</taxon>
        <taxon>Streptococcaceae</taxon>
        <taxon>Streptococcus</taxon>
    </lineage>
</organism>
<dbReference type="PROSITE" id="PS50977">
    <property type="entry name" value="HTH_TETR_2"/>
    <property type="match status" value="1"/>
</dbReference>
<accession>A0A060RKR9</accession>
<evidence type="ECO:0000256" key="2">
    <source>
        <dbReference type="PROSITE-ProRule" id="PRU00335"/>
    </source>
</evidence>
<dbReference type="InterPro" id="IPR009057">
    <property type="entry name" value="Homeodomain-like_sf"/>
</dbReference>
<proteinExistence type="predicted"/>
<dbReference type="Gene3D" id="1.10.357.10">
    <property type="entry name" value="Tetracycline Repressor, domain 2"/>
    <property type="match status" value="1"/>
</dbReference>
<name>A0A060RKR9_9STRE</name>
<dbReference type="PRINTS" id="PR00455">
    <property type="entry name" value="HTHTETR"/>
</dbReference>
<evidence type="ECO:0000313" key="4">
    <source>
        <dbReference type="EMBL" id="CDO18133.1"/>
    </source>
</evidence>
<dbReference type="PANTHER" id="PTHR43479:SF23">
    <property type="entry name" value="HTH TETR-TYPE DOMAIN-CONTAINING PROTEIN"/>
    <property type="match status" value="1"/>
</dbReference>
<comment type="caution">
    <text evidence="4">The sequence shown here is derived from an EMBL/GenBank/DDBJ whole genome shotgun (WGS) entry which is preliminary data.</text>
</comment>
<reference evidence="4 5" key="2">
    <citation type="submission" date="2014-05" db="EMBL/GenBank/DDBJ databases">
        <title>Genome sequence of Streptococcus gallolyticus.</title>
        <authorList>
            <person name="Del Campo R."/>
        </authorList>
    </citation>
    <scope>NUCLEOTIDE SEQUENCE [LARGE SCALE GENOMIC DNA]</scope>
    <source>
        <strain evidence="4 5">LMG17956</strain>
    </source>
</reference>
<evidence type="ECO:0000259" key="3">
    <source>
        <dbReference type="PROSITE" id="PS50977"/>
    </source>
</evidence>
<dbReference type="AlphaFoldDB" id="A0A060RKR9"/>
<keyword evidence="1 2" id="KW-0238">DNA-binding</keyword>
<evidence type="ECO:0000256" key="1">
    <source>
        <dbReference type="ARBA" id="ARBA00023125"/>
    </source>
</evidence>
<dbReference type="SUPFAM" id="SSF46689">
    <property type="entry name" value="Homeodomain-like"/>
    <property type="match status" value="1"/>
</dbReference>
<dbReference type="InterPro" id="IPR050624">
    <property type="entry name" value="HTH-type_Tx_Regulator"/>
</dbReference>
<gene>
    <name evidence="4" type="ORF">BN963_SGAL_01328</name>
</gene>
<dbReference type="Proteomes" id="UP000027584">
    <property type="component" value="Unassembled WGS sequence"/>
</dbReference>
<sequence length="199" mass="23633">MFNNRQKRKNVHFRRNLMTRQEVKTQEAIFTAFFDLLAQKSFHDIRIGELCQKANIGRSTFYSHFTSKDDLLITVCQQLFQHVFVTSSLAEHQTNQSLHKGSLEEQITHLYQHFKENADKVTTLYQLEDDYFSRSLQAELQKYLVPILKPIYFKENALPDQLLDQYIIDTFLTTLSWWLHAQPDLEAIEITHYYLKLLA</sequence>
<evidence type="ECO:0000313" key="5">
    <source>
        <dbReference type="Proteomes" id="UP000027584"/>
    </source>
</evidence>
<dbReference type="EMBL" id="CCBC010000169">
    <property type="protein sequence ID" value="CDO18133.1"/>
    <property type="molecule type" value="Genomic_DNA"/>
</dbReference>
<dbReference type="PANTHER" id="PTHR43479">
    <property type="entry name" value="ACREF/ENVCD OPERON REPRESSOR-RELATED"/>
    <property type="match status" value="1"/>
</dbReference>
<dbReference type="GO" id="GO:0003677">
    <property type="term" value="F:DNA binding"/>
    <property type="evidence" value="ECO:0007669"/>
    <property type="project" value="UniProtKB-UniRule"/>
</dbReference>
<reference evidence="4 5" key="1">
    <citation type="submission" date="2014-02" db="EMBL/GenBank/DDBJ databases">
        <authorList>
            <person name="Manrique M."/>
        </authorList>
    </citation>
    <scope>NUCLEOTIDE SEQUENCE [LARGE SCALE GENOMIC DNA]</scope>
    <source>
        <strain evidence="4 5">LMG17956</strain>
    </source>
</reference>
<dbReference type="InterPro" id="IPR001647">
    <property type="entry name" value="HTH_TetR"/>
</dbReference>
<feature type="domain" description="HTH tetR-type" evidence="3">
    <location>
        <begin position="23"/>
        <end position="83"/>
    </location>
</feature>
<dbReference type="Pfam" id="PF00440">
    <property type="entry name" value="TetR_N"/>
    <property type="match status" value="1"/>
</dbReference>